<dbReference type="CDD" id="cd00267">
    <property type="entry name" value="ABC_ATPase"/>
    <property type="match status" value="1"/>
</dbReference>
<dbReference type="AlphaFoldDB" id="A0A9D1DT07"/>
<accession>A0A9D1DT07</accession>
<organism evidence="2 3">
    <name type="scientific">Candidatus Onthousia excrementipullorum</name>
    <dbReference type="NCBI Taxonomy" id="2840884"/>
    <lineage>
        <taxon>Bacteria</taxon>
        <taxon>Bacillati</taxon>
        <taxon>Bacillota</taxon>
        <taxon>Bacilli</taxon>
        <taxon>Candidatus Onthousia</taxon>
    </lineage>
</organism>
<protein>
    <recommendedName>
        <fullName evidence="4">Polymerase/histidinol phosphatase N-terminal domain-containing protein</fullName>
    </recommendedName>
</protein>
<evidence type="ECO:0000313" key="2">
    <source>
        <dbReference type="EMBL" id="HIR58544.1"/>
    </source>
</evidence>
<evidence type="ECO:0000313" key="3">
    <source>
        <dbReference type="Proteomes" id="UP000824232"/>
    </source>
</evidence>
<dbReference type="EMBL" id="DVHC01000009">
    <property type="protein sequence ID" value="HIR58544.1"/>
    <property type="molecule type" value="Genomic_DNA"/>
</dbReference>
<evidence type="ECO:0000256" key="1">
    <source>
        <dbReference type="SAM" id="Coils"/>
    </source>
</evidence>
<dbReference type="SUPFAM" id="SSF52540">
    <property type="entry name" value="P-loop containing nucleoside triphosphate hydrolases"/>
    <property type="match status" value="1"/>
</dbReference>
<comment type="caution">
    <text evidence="2">The sequence shown here is derived from an EMBL/GenBank/DDBJ whole genome shotgun (WGS) entry which is preliminary data.</text>
</comment>
<name>A0A9D1DT07_9FIRM</name>
<reference evidence="2" key="2">
    <citation type="journal article" date="2021" name="PeerJ">
        <title>Extensive microbial diversity within the chicken gut microbiome revealed by metagenomics and culture.</title>
        <authorList>
            <person name="Gilroy R."/>
            <person name="Ravi A."/>
            <person name="Getino M."/>
            <person name="Pursley I."/>
            <person name="Horton D.L."/>
            <person name="Alikhan N.F."/>
            <person name="Baker D."/>
            <person name="Gharbi K."/>
            <person name="Hall N."/>
            <person name="Watson M."/>
            <person name="Adriaenssens E.M."/>
            <person name="Foster-Nyarko E."/>
            <person name="Jarju S."/>
            <person name="Secka A."/>
            <person name="Antonio M."/>
            <person name="Oren A."/>
            <person name="Chaudhuri R.R."/>
            <person name="La Ragione R."/>
            <person name="Hildebrand F."/>
            <person name="Pallen M.J."/>
        </authorList>
    </citation>
    <scope>NUCLEOTIDE SEQUENCE</scope>
    <source>
        <strain evidence="2">CHK184-20233</strain>
    </source>
</reference>
<dbReference type="InterPro" id="IPR027417">
    <property type="entry name" value="P-loop_NTPase"/>
</dbReference>
<sequence length="771" mass="90119">MLNDKINIDLHIHSKASAYKDGVIVENSDKEHIETLISKLKDNDITLFSITDHNRFDYELYNNIKQKLAESEEDKKRYNLPGVEFDVILEEKKPKCHIIAIFNDKHEDKVKEIENKIFSIRKLSNASDSYTIQEFEQILKKIGIEVILIVHQKQALDNNFGNTDSLSNATDNPYQFIEVGYIDSLEYNYPRVEGIVKDSLRKVDMDFPIITGSDCHTWENYPYHSSSNGKGRDFTSFKCLPTFKGLLMAITSFNSRVNRVINPNEHYIKSISINNIEYPLSNGLNAIIGDNGSGKSLLLNLIAQGDKKYYDYLVEKNKIKYFPNDDTFQKEYINYISQGEIVKKVRDGNLFDDSDIKYYDNIENKDIFAQKIRKYFDDLIAYVNHNISINESRSNLDNKKLKITPIAKNFFHPIVKSEIDLDDITQDNQRKTELNRIYENLKLEINTNMEYYLRLGIYERLQNNLKELKQILDIVISKFNHKNKCNKVRSLIKKHLDDYKIELDTKRTSEETERTQIVEEYDNFKKCIIDYIKLENKENIFPIFPNKMAGCSVKPYKNYEFKKHTAYHNADIKNEFYQYCFNSNYANEIAIKSINTKDLLSSALKNSSLKELNSFKLGRLEKFIAEWSKETTSISEITSQESIGNTPGEISLVYYKFLIQDSDKEFYVLAIDQPEDDINPKRIKDFLLKYLGSIRDKKQVILVTHNPLLVVNLDVDNVIYLTKENNEIKIKNGALEFENEEYSILDLIKNNLDGGYKAVERRLKVYERDED</sequence>
<dbReference type="Gene3D" id="3.40.50.300">
    <property type="entry name" value="P-loop containing nucleotide triphosphate hydrolases"/>
    <property type="match status" value="2"/>
</dbReference>
<keyword evidence="1" id="KW-0175">Coiled coil</keyword>
<dbReference type="SUPFAM" id="SSF89550">
    <property type="entry name" value="PHP domain-like"/>
    <property type="match status" value="1"/>
</dbReference>
<reference evidence="2" key="1">
    <citation type="submission" date="2020-10" db="EMBL/GenBank/DDBJ databases">
        <authorList>
            <person name="Gilroy R."/>
        </authorList>
    </citation>
    <scope>NUCLEOTIDE SEQUENCE</scope>
    <source>
        <strain evidence="2">CHK184-20233</strain>
    </source>
</reference>
<dbReference type="Proteomes" id="UP000824232">
    <property type="component" value="Unassembled WGS sequence"/>
</dbReference>
<dbReference type="InterPro" id="IPR016195">
    <property type="entry name" value="Pol/histidinol_Pase-like"/>
</dbReference>
<dbReference type="Gene3D" id="3.20.20.140">
    <property type="entry name" value="Metal-dependent hydrolases"/>
    <property type="match status" value="1"/>
</dbReference>
<feature type="coiled-coil region" evidence="1">
    <location>
        <begin position="424"/>
        <end position="478"/>
    </location>
</feature>
<evidence type="ECO:0008006" key="4">
    <source>
        <dbReference type="Google" id="ProtNLM"/>
    </source>
</evidence>
<gene>
    <name evidence="2" type="ORF">IAB38_00685</name>
</gene>
<proteinExistence type="predicted"/>